<dbReference type="Pfam" id="PF11397">
    <property type="entry name" value="GlcNAc"/>
    <property type="match status" value="2"/>
</dbReference>
<feature type="compositionally biased region" description="Basic and acidic residues" evidence="1">
    <location>
        <begin position="419"/>
        <end position="432"/>
    </location>
</feature>
<proteinExistence type="predicted"/>
<feature type="region of interest" description="Disordered" evidence="1">
    <location>
        <begin position="419"/>
        <end position="447"/>
    </location>
</feature>
<organism evidence="4 5">
    <name type="scientific">Phytophthora ramorum</name>
    <name type="common">Sudden oak death agent</name>
    <dbReference type="NCBI Taxonomy" id="164328"/>
    <lineage>
        <taxon>Eukaryota</taxon>
        <taxon>Sar</taxon>
        <taxon>Stramenopiles</taxon>
        <taxon>Oomycota</taxon>
        <taxon>Peronosporomycetes</taxon>
        <taxon>Peronosporales</taxon>
        <taxon>Peronosporaceae</taxon>
        <taxon>Phytophthora</taxon>
    </lineage>
</organism>
<evidence type="ECO:0000256" key="3">
    <source>
        <dbReference type="SAM" id="SignalP"/>
    </source>
</evidence>
<sequence>MLRLVAAAGLLVLATAEGEVDQGDGNGSTIHWDNWTKSAKLNPRVQHIPLAPTQSNLRPPPAHIPETFDMFVGSSVFRDGYRCGKTLFTALKRATHPERLHFGILEQIYEGDPTCLGEYCKMAAEEWPQDAECRYKKQITIDTRDAAESAGCTTARHLQQKLVGNQEFCLQVDGHSVFTNRWDEDILEDWASIDNEMAVMTMYPHHTHETMVTESGDNAVINSIPHLCTTIRGGNGLTRIVGASMISDSTMPQMAALWGGGYSFSKCHAERKVLVDSHTPWLWDGEEFMRSANYWTYGYDLYSPSMLGNVLYHNYSKKPASFWASPMDPEKKNLDTEMGRNRVRLRIGMPFKGPVDTFELAKYGFGKARSFEQYLKFANVSFEGWMNDTNSCGQLHWVPYENATEVEETVGRGWKLYDPDEGHDAPDGERWHSGTGNDREDENSPLQVNDNAGQHLAAAQVKTAAITDDGTDVKLRQGVPGPYEQSAGSGTPIGVVAVVMLAAVVVALSNDAKSRAIRRRQTPSGRITSLAACLCVADRFNGKPFEEAQGSWVIRRLFRVATGLSEGCHSSNPELLETSSTTMKGLLSLSMALLLTAVKANNGESSIISVLGTATFLDLDPSVQHIPLDPSEKDLRPPPARIPDTFEIHIGSSVFRDGYRCGKTLFTALKRAVYPERLRFGILEQLVDGDPTCLDEYCKRARDEWPDYTDCRYKDRIQVTPRSAAEASGCTTARYQQQNMIGDEEFCLQVDGHSIFTNDWDEVMLDEWKRIDNEMAILTVYPHDIHNFIKENGDNNAPEWIPHLCTTIKGGNGLTRIVGASIKRNAKLPQMAALWGGGLSFSKCHAERNVPVDSHTPWLWDGEEFLRSADYWTHGYDLYSPSQLGNVLYHNYSKKPVNFWESPVDPAAKARDTEMSHNRFRLRVGLGFKGPVDAFELDKFSFGTARSFKDYKKFSNFSFDGWMNETNSCGQLHWVPYTNATVVEEIVGGGWKMAPAVPPTPMQHVVNSLQDFQGGQPKQVAREMAEEQPEDPVRQRGLSAHTKNGADIGDDKPNIAVAKLREGTIRYSSNLTAWGLLAVVLAALFVTLSNDSKSCAIRQSCVSRAPHLKK</sequence>
<dbReference type="InParanoid" id="H3H3T6"/>
<dbReference type="VEuPathDB" id="FungiDB:KRP23_12631"/>
<dbReference type="eggNOG" id="ENOG502RY14">
    <property type="taxonomic scope" value="Eukaryota"/>
</dbReference>
<feature type="chain" id="PRO_5003588187" description="Glycosyltransferase 2-like domain-containing protein" evidence="3">
    <location>
        <begin position="19"/>
        <end position="1110"/>
    </location>
</feature>
<dbReference type="STRING" id="164328.H3H3T6"/>
<dbReference type="GO" id="GO:0006493">
    <property type="term" value="P:protein O-linked glycosylation"/>
    <property type="evidence" value="ECO:0000318"/>
    <property type="project" value="GO_Central"/>
</dbReference>
<feature type="signal peptide" evidence="3">
    <location>
        <begin position="1"/>
        <end position="18"/>
    </location>
</feature>
<dbReference type="HOGENOM" id="CLU_289432_0_0_1"/>
<keyword evidence="2" id="KW-0472">Membrane</keyword>
<feature type="region of interest" description="Disordered" evidence="1">
    <location>
        <begin position="1026"/>
        <end position="1050"/>
    </location>
</feature>
<keyword evidence="5" id="KW-1185">Reference proteome</keyword>
<feature type="transmembrane region" description="Helical" evidence="2">
    <location>
        <begin position="1071"/>
        <end position="1089"/>
    </location>
</feature>
<evidence type="ECO:0000256" key="1">
    <source>
        <dbReference type="SAM" id="MobiDB-lite"/>
    </source>
</evidence>
<dbReference type="VEuPathDB" id="FungiDB:KRP22_12890"/>
<dbReference type="GO" id="GO:0004653">
    <property type="term" value="F:polypeptide N-acetylgalactosaminyltransferase activity"/>
    <property type="evidence" value="ECO:0000318"/>
    <property type="project" value="GO_Central"/>
</dbReference>
<dbReference type="InterPro" id="IPR021067">
    <property type="entry name" value="Glycosyltransferase"/>
</dbReference>
<evidence type="ECO:0000256" key="2">
    <source>
        <dbReference type="SAM" id="Phobius"/>
    </source>
</evidence>
<dbReference type="GO" id="GO:0098609">
    <property type="term" value="P:cell-cell adhesion"/>
    <property type="evidence" value="ECO:0000318"/>
    <property type="project" value="GO_Central"/>
</dbReference>
<evidence type="ECO:0008006" key="6">
    <source>
        <dbReference type="Google" id="ProtNLM"/>
    </source>
</evidence>
<accession>H3H3T6</accession>
<reference evidence="5" key="1">
    <citation type="journal article" date="2006" name="Science">
        <title>Phytophthora genome sequences uncover evolutionary origins and mechanisms of pathogenesis.</title>
        <authorList>
            <person name="Tyler B.M."/>
            <person name="Tripathy S."/>
            <person name="Zhang X."/>
            <person name="Dehal P."/>
            <person name="Jiang R.H."/>
            <person name="Aerts A."/>
            <person name="Arredondo F.D."/>
            <person name="Baxter L."/>
            <person name="Bensasson D."/>
            <person name="Beynon J.L."/>
            <person name="Chapman J."/>
            <person name="Damasceno C.M."/>
            <person name="Dorrance A.E."/>
            <person name="Dou D."/>
            <person name="Dickerman A.W."/>
            <person name="Dubchak I.L."/>
            <person name="Garbelotto M."/>
            <person name="Gijzen M."/>
            <person name="Gordon S.G."/>
            <person name="Govers F."/>
            <person name="Grunwald N.J."/>
            <person name="Huang W."/>
            <person name="Ivors K.L."/>
            <person name="Jones R.W."/>
            <person name="Kamoun S."/>
            <person name="Krampis K."/>
            <person name="Lamour K.H."/>
            <person name="Lee M.K."/>
            <person name="McDonald W.H."/>
            <person name="Medina M."/>
            <person name="Meijer H.J."/>
            <person name="Nordberg E.K."/>
            <person name="Maclean D.J."/>
            <person name="Ospina-Giraldo M.D."/>
            <person name="Morris P.F."/>
            <person name="Phuntumart V."/>
            <person name="Putnam N.H."/>
            <person name="Rash S."/>
            <person name="Rose J.K."/>
            <person name="Sakihama Y."/>
            <person name="Salamov A.A."/>
            <person name="Savidor A."/>
            <person name="Scheuring C.F."/>
            <person name="Smith B.M."/>
            <person name="Sobral B.W."/>
            <person name="Terry A."/>
            <person name="Torto-Alalibo T.A."/>
            <person name="Win J."/>
            <person name="Xu Z."/>
            <person name="Zhang H."/>
            <person name="Grigoriev I.V."/>
            <person name="Rokhsar D.S."/>
            <person name="Boore J.L."/>
        </authorList>
    </citation>
    <scope>NUCLEOTIDE SEQUENCE [LARGE SCALE GENOMIC DNA]</scope>
    <source>
        <strain evidence="5">Pr102</strain>
    </source>
</reference>
<dbReference type="PANTHER" id="PTHR34496">
    <property type="entry name" value="GLCNAC TRANSFERASE-RELATED"/>
    <property type="match status" value="1"/>
</dbReference>
<keyword evidence="2" id="KW-0812">Transmembrane</keyword>
<evidence type="ECO:0000313" key="5">
    <source>
        <dbReference type="Proteomes" id="UP000005238"/>
    </source>
</evidence>
<dbReference type="EnsemblProtists" id="Phyra85176">
    <property type="protein sequence ID" value="Phyra85176"/>
    <property type="gene ID" value="Phyra85176"/>
</dbReference>
<dbReference type="EMBL" id="DS566146">
    <property type="status" value="NOT_ANNOTATED_CDS"/>
    <property type="molecule type" value="Genomic_DNA"/>
</dbReference>
<protein>
    <recommendedName>
        <fullName evidence="6">Glycosyltransferase 2-like domain-containing protein</fullName>
    </recommendedName>
</protein>
<keyword evidence="3" id="KW-0732">Signal</keyword>
<evidence type="ECO:0000313" key="4">
    <source>
        <dbReference type="EnsemblProtists" id="Phyra85176"/>
    </source>
</evidence>
<dbReference type="AlphaFoldDB" id="H3H3T6"/>
<keyword evidence="2" id="KW-1133">Transmembrane helix</keyword>
<reference evidence="4" key="2">
    <citation type="submission" date="2015-06" db="UniProtKB">
        <authorList>
            <consortium name="EnsemblProtists"/>
        </authorList>
    </citation>
    <scope>IDENTIFICATION</scope>
    <source>
        <strain evidence="4">Pr102</strain>
    </source>
</reference>
<dbReference type="Proteomes" id="UP000005238">
    <property type="component" value="Unassembled WGS sequence"/>
</dbReference>
<dbReference type="PANTHER" id="PTHR34496:SF6">
    <property type="entry name" value="GLYCOSYLTRANSFERASE 2-LIKE DOMAIN-CONTAINING PROTEIN"/>
    <property type="match status" value="1"/>
</dbReference>
<name>H3H3T6_PHYRM</name>